<organism evidence="1 2">
    <name type="scientific">Eumeta variegata</name>
    <name type="common">Bagworm moth</name>
    <name type="synonym">Eumeta japonica</name>
    <dbReference type="NCBI Taxonomy" id="151549"/>
    <lineage>
        <taxon>Eukaryota</taxon>
        <taxon>Metazoa</taxon>
        <taxon>Ecdysozoa</taxon>
        <taxon>Arthropoda</taxon>
        <taxon>Hexapoda</taxon>
        <taxon>Insecta</taxon>
        <taxon>Pterygota</taxon>
        <taxon>Neoptera</taxon>
        <taxon>Endopterygota</taxon>
        <taxon>Lepidoptera</taxon>
        <taxon>Glossata</taxon>
        <taxon>Ditrysia</taxon>
        <taxon>Tineoidea</taxon>
        <taxon>Psychidae</taxon>
        <taxon>Oiketicinae</taxon>
        <taxon>Eumeta</taxon>
    </lineage>
</organism>
<evidence type="ECO:0000313" key="1">
    <source>
        <dbReference type="EMBL" id="GBP34314.1"/>
    </source>
</evidence>
<dbReference type="AlphaFoldDB" id="A0A4C1V8H2"/>
<gene>
    <name evidence="1" type="ORF">EVAR_7365_1</name>
</gene>
<sequence length="219" mass="25440">MERRKEFEFNINIEETMRLREQLYCEEEDLRQLDNKICLGAVPEPPPFSNMYADPDSNINGDLATLSRLRAISKRLDNSLSSEALQLLQNSSYRPTLKLLMDWPTVPWKKWTKSKEMITANLLRFQRNEIRNAGVAIYNNQKNRCHIVTPHLDIKAPYSVSTKTASQTKIEAGFCEKDAEIQFEANFVRDLKTTYSYQRIFSERAVAGGTSIGRKERRR</sequence>
<dbReference type="EMBL" id="BGZK01000287">
    <property type="protein sequence ID" value="GBP34314.1"/>
    <property type="molecule type" value="Genomic_DNA"/>
</dbReference>
<reference evidence="1 2" key="1">
    <citation type="journal article" date="2019" name="Commun. Biol.">
        <title>The bagworm genome reveals a unique fibroin gene that provides high tensile strength.</title>
        <authorList>
            <person name="Kono N."/>
            <person name="Nakamura H."/>
            <person name="Ohtoshi R."/>
            <person name="Tomita M."/>
            <person name="Numata K."/>
            <person name="Arakawa K."/>
        </authorList>
    </citation>
    <scope>NUCLEOTIDE SEQUENCE [LARGE SCALE GENOMIC DNA]</scope>
</reference>
<comment type="caution">
    <text evidence="1">The sequence shown here is derived from an EMBL/GenBank/DDBJ whole genome shotgun (WGS) entry which is preliminary data.</text>
</comment>
<protein>
    <submittedName>
        <fullName evidence="1">Uncharacterized protein</fullName>
    </submittedName>
</protein>
<name>A0A4C1V8H2_EUMVA</name>
<proteinExistence type="predicted"/>
<keyword evidence="2" id="KW-1185">Reference proteome</keyword>
<evidence type="ECO:0000313" key="2">
    <source>
        <dbReference type="Proteomes" id="UP000299102"/>
    </source>
</evidence>
<accession>A0A4C1V8H2</accession>
<dbReference type="OrthoDB" id="10665150at2759"/>
<dbReference type="Proteomes" id="UP000299102">
    <property type="component" value="Unassembled WGS sequence"/>
</dbReference>